<dbReference type="PANTHER" id="PTHR46481">
    <property type="entry name" value="ZINC FINGER BED DOMAIN-CONTAINING PROTEIN 4"/>
    <property type="match status" value="1"/>
</dbReference>
<dbReference type="AlphaFoldDB" id="A0A8K1FHB3"/>
<keyword evidence="6" id="KW-0804">Transcription</keyword>
<evidence type="ECO:0000313" key="12">
    <source>
        <dbReference type="Proteomes" id="UP000794436"/>
    </source>
</evidence>
<evidence type="ECO:0000256" key="2">
    <source>
        <dbReference type="ARBA" id="ARBA00022723"/>
    </source>
</evidence>
<keyword evidence="3 8" id="KW-0863">Zinc-finger</keyword>
<keyword evidence="7" id="KW-0539">Nucleus</keyword>
<dbReference type="SUPFAM" id="SSF53098">
    <property type="entry name" value="Ribonuclease H-like"/>
    <property type="match status" value="1"/>
</dbReference>
<dbReference type="GO" id="GO:0005634">
    <property type="term" value="C:nucleus"/>
    <property type="evidence" value="ECO:0007669"/>
    <property type="project" value="UniProtKB-SubCell"/>
</dbReference>
<keyword evidence="4" id="KW-0862">Zinc</keyword>
<evidence type="ECO:0000256" key="7">
    <source>
        <dbReference type="ARBA" id="ARBA00023242"/>
    </source>
</evidence>
<evidence type="ECO:0000256" key="5">
    <source>
        <dbReference type="ARBA" id="ARBA00023015"/>
    </source>
</evidence>
<feature type="region of interest" description="Disordered" evidence="9">
    <location>
        <begin position="77"/>
        <end position="96"/>
    </location>
</feature>
<evidence type="ECO:0000256" key="4">
    <source>
        <dbReference type="ARBA" id="ARBA00022833"/>
    </source>
</evidence>
<dbReference type="OrthoDB" id="4951847at2759"/>
<dbReference type="Pfam" id="PF02892">
    <property type="entry name" value="zf-BED"/>
    <property type="match status" value="1"/>
</dbReference>
<protein>
    <recommendedName>
        <fullName evidence="10">BED-type domain-containing protein</fullName>
    </recommendedName>
</protein>
<dbReference type="PANTHER" id="PTHR46481:SF10">
    <property type="entry name" value="ZINC FINGER BED DOMAIN-CONTAINING PROTEIN 39"/>
    <property type="match status" value="1"/>
</dbReference>
<reference evidence="11" key="1">
    <citation type="submission" date="2019-03" db="EMBL/GenBank/DDBJ databases">
        <title>Long read genome sequence of the mycoparasitic Pythium oligandrum ATCC 38472 isolated from sugarbeet rhizosphere.</title>
        <authorList>
            <person name="Gaulin E."/>
        </authorList>
    </citation>
    <scope>NUCLEOTIDE SEQUENCE</scope>
    <source>
        <strain evidence="11">ATCC 38472_TT</strain>
    </source>
</reference>
<evidence type="ECO:0000256" key="3">
    <source>
        <dbReference type="ARBA" id="ARBA00022771"/>
    </source>
</evidence>
<feature type="domain" description="BED-type" evidence="10">
    <location>
        <begin position="3"/>
        <end position="52"/>
    </location>
</feature>
<comment type="caution">
    <text evidence="11">The sequence shown here is derived from an EMBL/GenBank/DDBJ whole genome shotgun (WGS) entry which is preliminary data.</text>
</comment>
<dbReference type="InterPro" id="IPR007021">
    <property type="entry name" value="DUF659"/>
</dbReference>
<organism evidence="11 12">
    <name type="scientific">Pythium oligandrum</name>
    <name type="common">Mycoparasitic fungus</name>
    <dbReference type="NCBI Taxonomy" id="41045"/>
    <lineage>
        <taxon>Eukaryota</taxon>
        <taxon>Sar</taxon>
        <taxon>Stramenopiles</taxon>
        <taxon>Oomycota</taxon>
        <taxon>Peronosporomycetes</taxon>
        <taxon>Pythiales</taxon>
        <taxon>Pythiaceae</taxon>
        <taxon>Pythium</taxon>
    </lineage>
</organism>
<proteinExistence type="predicted"/>
<keyword evidence="5" id="KW-0805">Transcription regulation</keyword>
<evidence type="ECO:0000256" key="6">
    <source>
        <dbReference type="ARBA" id="ARBA00023163"/>
    </source>
</evidence>
<dbReference type="Proteomes" id="UP000794436">
    <property type="component" value="Unassembled WGS sequence"/>
</dbReference>
<dbReference type="EMBL" id="SPLM01000108">
    <property type="protein sequence ID" value="TMW60839.1"/>
    <property type="molecule type" value="Genomic_DNA"/>
</dbReference>
<keyword evidence="2" id="KW-0479">Metal-binding</keyword>
<evidence type="ECO:0000256" key="1">
    <source>
        <dbReference type="ARBA" id="ARBA00004123"/>
    </source>
</evidence>
<dbReference type="InterPro" id="IPR012337">
    <property type="entry name" value="RNaseH-like_sf"/>
</dbReference>
<dbReference type="GO" id="GO:0003677">
    <property type="term" value="F:DNA binding"/>
    <property type="evidence" value="ECO:0007669"/>
    <property type="project" value="InterPro"/>
</dbReference>
<evidence type="ECO:0000256" key="8">
    <source>
        <dbReference type="PROSITE-ProRule" id="PRU00027"/>
    </source>
</evidence>
<gene>
    <name evidence="11" type="ORF">Poli38472_000881</name>
</gene>
<keyword evidence="12" id="KW-1185">Reference proteome</keyword>
<accession>A0A8K1FHB3</accession>
<evidence type="ECO:0000256" key="9">
    <source>
        <dbReference type="SAM" id="MobiDB-lite"/>
    </source>
</evidence>
<sequence>MPRPASSLWSHFRRDGPNKRAICKYCQHNMCGLVTRMRAHLARKCPDCPVHIKNEMVEADMTRKMDLAMVPAPSASMVVSSPHGNPLKKQRRGRLTTSTPAVMDEKADLDSYVAKAVLGAGLSVNTIENPSFIKLIKRMNPSYEPPTAFTLATTALDLEYTEVQLKLRAEVLDATSVCLGVESWSTSMKRSIISCVINTPNPGVFAFENTGEALHTPEVLVEKIESVMTQIGTGKVSVIVMDMRNESMKQAALMLEGKYPNITFLPSCAHAMNAMMNDILAIPILANTVGICKQLARYFSQNHIARAAFTRVSEPMQALEASYPLTEPSDSSPVALLECLFGVERNHHSLEILLAENGPLNGLDAHVRESIINLSFWEELSTYTGLLEPFLDMMKTFDSDYPLLSTFYHRFTQLWGHLQKYGDLAAKVQHIMSEHWQAIRHPAMYTAYILDPRFPDAGLVTDATSEVLTYLKRSADQSTYAHIVAELTRYTGRVGMFADDAVWESAQKCSPIHWWKGFIGGSVPHLQSVALRNLCFPASSGLSKSRKEMFEKIHQMNSKYMNEEQASKAALVYLNTNLSSAGGDVGVSNETLV</sequence>
<dbReference type="Pfam" id="PF04937">
    <property type="entry name" value="DUF659"/>
    <property type="match status" value="1"/>
</dbReference>
<dbReference type="GO" id="GO:0008270">
    <property type="term" value="F:zinc ion binding"/>
    <property type="evidence" value="ECO:0007669"/>
    <property type="project" value="UniProtKB-KW"/>
</dbReference>
<evidence type="ECO:0000259" key="10">
    <source>
        <dbReference type="PROSITE" id="PS50808"/>
    </source>
</evidence>
<name>A0A8K1FHB3_PYTOL</name>
<comment type="subcellular location">
    <subcellularLocation>
        <location evidence="1">Nucleus</location>
    </subcellularLocation>
</comment>
<dbReference type="InterPro" id="IPR003656">
    <property type="entry name" value="Znf_BED"/>
</dbReference>
<evidence type="ECO:0000313" key="11">
    <source>
        <dbReference type="EMBL" id="TMW60839.1"/>
    </source>
</evidence>
<dbReference type="PROSITE" id="PS50808">
    <property type="entry name" value="ZF_BED"/>
    <property type="match status" value="1"/>
</dbReference>
<dbReference type="InterPro" id="IPR052035">
    <property type="entry name" value="ZnF_BED_domain_contain"/>
</dbReference>